<sequence length="402" mass="45493">MVFRITVRSSSVRMAPGNSELGGTRRKGTARASLCKLTDEEQHSQNAGQAPLCTLCQQEPLLPAEGHANDVVFRPLVKRGLATPCPLASPPPNASTLFLRNSIAVCGSLGVSQTAENERCERYATQFKIFIDNFSIRVGQQRAGVISLVSFSRNDDWLSCPFNFKVRRANDKLQFTVRKSEDHREIPQIVMLYGYLATRAYLRAPWDHDDLTCHVQLRFQYMSWHTDRDVITGSHLLSTDWLSVAFHSLLGKATTCFFHPIRRQDSECSLNSALATAISHPGKVAMRSLSRWWRIFKLTATTFVLYDSHHLAITEGFETSLPFAMKIASLLGIHESSTRPLAFSAADIRTTGAVNRTSPGHFEYPRGPVKSDSRHYMTRRWRVQNWRKRDSKTGREEEYGTR</sequence>
<evidence type="ECO:0000313" key="2">
    <source>
        <dbReference type="Proteomes" id="UP001175227"/>
    </source>
</evidence>
<keyword evidence="2" id="KW-1185">Reference proteome</keyword>
<dbReference type="Proteomes" id="UP001175227">
    <property type="component" value="Unassembled WGS sequence"/>
</dbReference>
<accession>A0AA39UEH6</accession>
<gene>
    <name evidence="1" type="ORF">IW261DRAFT_1590543</name>
</gene>
<dbReference type="EMBL" id="JAUEPR010000004">
    <property type="protein sequence ID" value="KAK0486207.1"/>
    <property type="molecule type" value="Genomic_DNA"/>
</dbReference>
<protein>
    <submittedName>
        <fullName evidence="1">Uncharacterized protein</fullName>
    </submittedName>
</protein>
<evidence type="ECO:0000313" key="1">
    <source>
        <dbReference type="EMBL" id="KAK0486207.1"/>
    </source>
</evidence>
<dbReference type="AlphaFoldDB" id="A0AA39UEH6"/>
<organism evidence="1 2">
    <name type="scientific">Armillaria novae-zelandiae</name>
    <dbReference type="NCBI Taxonomy" id="153914"/>
    <lineage>
        <taxon>Eukaryota</taxon>
        <taxon>Fungi</taxon>
        <taxon>Dikarya</taxon>
        <taxon>Basidiomycota</taxon>
        <taxon>Agaricomycotina</taxon>
        <taxon>Agaricomycetes</taxon>
        <taxon>Agaricomycetidae</taxon>
        <taxon>Agaricales</taxon>
        <taxon>Marasmiineae</taxon>
        <taxon>Physalacriaceae</taxon>
        <taxon>Armillaria</taxon>
    </lineage>
</organism>
<name>A0AA39UEH6_9AGAR</name>
<reference evidence="1" key="1">
    <citation type="submission" date="2023-06" db="EMBL/GenBank/DDBJ databases">
        <authorList>
            <consortium name="Lawrence Berkeley National Laboratory"/>
            <person name="Ahrendt S."/>
            <person name="Sahu N."/>
            <person name="Indic B."/>
            <person name="Wong-Bajracharya J."/>
            <person name="Merenyi Z."/>
            <person name="Ke H.-M."/>
            <person name="Monk M."/>
            <person name="Kocsube S."/>
            <person name="Drula E."/>
            <person name="Lipzen A."/>
            <person name="Balint B."/>
            <person name="Henrissat B."/>
            <person name="Andreopoulos B."/>
            <person name="Martin F.M."/>
            <person name="Harder C.B."/>
            <person name="Rigling D."/>
            <person name="Ford K.L."/>
            <person name="Foster G.D."/>
            <person name="Pangilinan J."/>
            <person name="Papanicolaou A."/>
            <person name="Barry K."/>
            <person name="LaButti K."/>
            <person name="Viragh M."/>
            <person name="Koriabine M."/>
            <person name="Yan M."/>
            <person name="Riley R."/>
            <person name="Champramary S."/>
            <person name="Plett K.L."/>
            <person name="Tsai I.J."/>
            <person name="Slot J."/>
            <person name="Sipos G."/>
            <person name="Plett J."/>
            <person name="Nagy L.G."/>
            <person name="Grigoriev I.V."/>
        </authorList>
    </citation>
    <scope>NUCLEOTIDE SEQUENCE</scope>
    <source>
        <strain evidence="1">ICMP 16352</strain>
    </source>
</reference>
<comment type="caution">
    <text evidence="1">The sequence shown here is derived from an EMBL/GenBank/DDBJ whole genome shotgun (WGS) entry which is preliminary data.</text>
</comment>
<proteinExistence type="predicted"/>